<feature type="compositionally biased region" description="Basic and acidic residues" evidence="1">
    <location>
        <begin position="44"/>
        <end position="55"/>
    </location>
</feature>
<feature type="compositionally biased region" description="Low complexity" evidence="1">
    <location>
        <begin position="28"/>
        <end position="42"/>
    </location>
</feature>
<dbReference type="InterPro" id="IPR038322">
    <property type="entry name" value="Pex19_C_sf"/>
</dbReference>
<sequence>MEADDLDNLITDSLGGVQSALEGERKAAAPAPAAASEPAAQAVRELRQGPAREGEEPPSEEFFGSLVKTFQDEQFQKAMAEILQGADTACASGPVPDDSKVAEEGKAAGSADVGVEDFLQNFMKSFDKAIDNDGNFEQNLTSLMTSMLSNDLICEPLQQIADNLEPWLQTQKEKGLPAAEQSRYEAQLQKYKQILGVYKSSSDPLPESAREEVQRLLSELHALGQPPDEVMKQIAPKEAEDGNESFEDFVKSMGLDSNLGAAEQDLLKKLSENPDELTQVMKDMAKGLPEDAGEACKQQ</sequence>
<dbReference type="EMBL" id="HBGE01012723">
    <property type="protein sequence ID" value="CAD9101320.1"/>
    <property type="molecule type" value="Transcribed_RNA"/>
</dbReference>
<protein>
    <recommendedName>
        <fullName evidence="3">Peroxin-19</fullName>
    </recommendedName>
</protein>
<accession>A0A7S1LFM7</accession>
<dbReference type="GO" id="GO:0033328">
    <property type="term" value="F:peroxisome membrane targeting sequence binding"/>
    <property type="evidence" value="ECO:0007669"/>
    <property type="project" value="TreeGrafter"/>
</dbReference>
<dbReference type="InterPro" id="IPR006708">
    <property type="entry name" value="Pex19"/>
</dbReference>
<dbReference type="Gene3D" id="1.20.120.900">
    <property type="entry name" value="Pex19, mPTS binding domain"/>
    <property type="match status" value="1"/>
</dbReference>
<dbReference type="AlphaFoldDB" id="A0A7S1LFM7"/>
<name>A0A7S1LFM7_ALECA</name>
<gene>
    <name evidence="2" type="ORF">ACAT0790_LOCUS7527</name>
</gene>
<evidence type="ECO:0008006" key="3">
    <source>
        <dbReference type="Google" id="ProtNLM"/>
    </source>
</evidence>
<evidence type="ECO:0000256" key="1">
    <source>
        <dbReference type="SAM" id="MobiDB-lite"/>
    </source>
</evidence>
<organism evidence="2">
    <name type="scientific">Alexandrium catenella</name>
    <name type="common">Red tide dinoflagellate</name>
    <name type="synonym">Gonyaulax catenella</name>
    <dbReference type="NCBI Taxonomy" id="2925"/>
    <lineage>
        <taxon>Eukaryota</taxon>
        <taxon>Sar</taxon>
        <taxon>Alveolata</taxon>
        <taxon>Dinophyceae</taxon>
        <taxon>Gonyaulacales</taxon>
        <taxon>Pyrocystaceae</taxon>
        <taxon>Alexandrium</taxon>
    </lineage>
</organism>
<dbReference type="GO" id="GO:0045046">
    <property type="term" value="P:protein import into peroxisome membrane"/>
    <property type="evidence" value="ECO:0007669"/>
    <property type="project" value="TreeGrafter"/>
</dbReference>
<reference evidence="2" key="1">
    <citation type="submission" date="2021-01" db="EMBL/GenBank/DDBJ databases">
        <authorList>
            <person name="Corre E."/>
            <person name="Pelletier E."/>
            <person name="Niang G."/>
            <person name="Scheremetjew M."/>
            <person name="Finn R."/>
            <person name="Kale V."/>
            <person name="Holt S."/>
            <person name="Cochrane G."/>
            <person name="Meng A."/>
            <person name="Brown T."/>
            <person name="Cohen L."/>
        </authorList>
    </citation>
    <scope>NUCLEOTIDE SEQUENCE</scope>
    <source>
        <strain evidence="2">OF101</strain>
    </source>
</reference>
<proteinExistence type="predicted"/>
<dbReference type="Pfam" id="PF04614">
    <property type="entry name" value="Pex19"/>
    <property type="match status" value="1"/>
</dbReference>
<feature type="region of interest" description="Disordered" evidence="1">
    <location>
        <begin position="21"/>
        <end position="60"/>
    </location>
</feature>
<dbReference type="GO" id="GO:0005778">
    <property type="term" value="C:peroxisomal membrane"/>
    <property type="evidence" value="ECO:0007669"/>
    <property type="project" value="TreeGrafter"/>
</dbReference>
<dbReference type="PANTHER" id="PTHR12774">
    <property type="entry name" value="PEROXISOMAL BIOGENESIS FACTOR 19"/>
    <property type="match status" value="1"/>
</dbReference>
<evidence type="ECO:0000313" key="2">
    <source>
        <dbReference type="EMBL" id="CAD9101320.1"/>
    </source>
</evidence>
<dbReference type="PANTHER" id="PTHR12774:SF2">
    <property type="entry name" value="PEROXISOMAL BIOGENESIS FACTOR 19"/>
    <property type="match status" value="1"/>
</dbReference>